<evidence type="ECO:0000313" key="3">
    <source>
        <dbReference type="EMBL" id="VFT99938.1"/>
    </source>
</evidence>
<feature type="coiled-coil region" evidence="1">
    <location>
        <begin position="5"/>
        <end position="32"/>
    </location>
</feature>
<evidence type="ECO:0000313" key="2">
    <source>
        <dbReference type="EMBL" id="KAF0684778.1"/>
    </source>
</evidence>
<reference evidence="3 4" key="1">
    <citation type="submission" date="2019-03" db="EMBL/GenBank/DDBJ databases">
        <authorList>
            <person name="Gaulin E."/>
            <person name="Dumas B."/>
        </authorList>
    </citation>
    <scope>NUCLEOTIDE SEQUENCE [LARGE SCALE GENOMIC DNA]</scope>
    <source>
        <strain evidence="3">CBS 568.67</strain>
    </source>
</reference>
<keyword evidence="1" id="KW-0175">Coiled coil</keyword>
<proteinExistence type="predicted"/>
<dbReference type="EMBL" id="CAADRA010007272">
    <property type="protein sequence ID" value="VFT99938.1"/>
    <property type="molecule type" value="Genomic_DNA"/>
</dbReference>
<keyword evidence="4" id="KW-1185">Reference proteome</keyword>
<name>A0A485LP04_9STRA</name>
<gene>
    <name evidence="3" type="primary">Aste57867_23293</name>
    <name evidence="2" type="ORF">As57867_023222</name>
    <name evidence="3" type="ORF">ASTE57867_23293</name>
</gene>
<dbReference type="EMBL" id="VJMH01007246">
    <property type="protein sequence ID" value="KAF0684778.1"/>
    <property type="molecule type" value="Genomic_DNA"/>
</dbReference>
<evidence type="ECO:0000256" key="1">
    <source>
        <dbReference type="SAM" id="Coils"/>
    </source>
</evidence>
<dbReference type="AlphaFoldDB" id="A0A485LP04"/>
<dbReference type="OrthoDB" id="60699at2759"/>
<accession>A0A485LP04</accession>
<organism evidence="3 4">
    <name type="scientific">Aphanomyces stellatus</name>
    <dbReference type="NCBI Taxonomy" id="120398"/>
    <lineage>
        <taxon>Eukaryota</taxon>
        <taxon>Sar</taxon>
        <taxon>Stramenopiles</taxon>
        <taxon>Oomycota</taxon>
        <taxon>Saprolegniomycetes</taxon>
        <taxon>Saprolegniales</taxon>
        <taxon>Verrucalvaceae</taxon>
        <taxon>Aphanomyces</taxon>
    </lineage>
</organism>
<reference evidence="2" key="2">
    <citation type="submission" date="2019-06" db="EMBL/GenBank/DDBJ databases">
        <title>Genomics analysis of Aphanomyces spp. identifies a new class of oomycete effector associated with host adaptation.</title>
        <authorList>
            <person name="Gaulin E."/>
        </authorList>
    </citation>
    <scope>NUCLEOTIDE SEQUENCE</scope>
    <source>
        <strain evidence="2">CBS 578.67</strain>
    </source>
</reference>
<evidence type="ECO:0000313" key="4">
    <source>
        <dbReference type="Proteomes" id="UP000332933"/>
    </source>
</evidence>
<protein>
    <submittedName>
        <fullName evidence="3">Aste57867_23293 protein</fullName>
    </submittedName>
</protein>
<sequence>MFFSHDTVADENERLRQELKRCKAEKSMLQTQVTQLKQGADRDAAYRQALEREHEALRTFICSSFGLPPSTGVVDIKNTNAPTMSYAQRSHSLPETTTEPSAGEATKAVQVLKRSVEALNDARTPSGARKGERTVRLQEDWTMEENTIAPTEFGLGSLPWTRLLTDWAQGDAKKLDYLTQWLGFHLQGKKDARSPFANPRVELKSMNSNMLAGFLQLVVPALQASRPDVDVNVYTKDYVGHSLRIVLEEKPRRSAAIHNAATFGSSRGATFGSSRGSLLAPIQEHVSTR</sequence>
<dbReference type="Proteomes" id="UP000332933">
    <property type="component" value="Unassembled WGS sequence"/>
</dbReference>